<dbReference type="InterPro" id="IPR039424">
    <property type="entry name" value="SBP_5"/>
</dbReference>
<dbReference type="InterPro" id="IPR006311">
    <property type="entry name" value="TAT_signal"/>
</dbReference>
<dbReference type="Gene3D" id="3.40.190.10">
    <property type="entry name" value="Periplasmic binding protein-like II"/>
    <property type="match status" value="1"/>
</dbReference>
<organism evidence="6 7">
    <name type="scientific">Hafnia psychrotolerans</name>
    <dbReference type="NCBI Taxonomy" id="1477018"/>
    <lineage>
        <taxon>Bacteria</taxon>
        <taxon>Pseudomonadati</taxon>
        <taxon>Pseudomonadota</taxon>
        <taxon>Gammaproteobacteria</taxon>
        <taxon>Enterobacterales</taxon>
        <taxon>Hafniaceae</taxon>
        <taxon>Hafnia</taxon>
    </lineage>
</organism>
<evidence type="ECO:0000259" key="5">
    <source>
        <dbReference type="Pfam" id="PF00496"/>
    </source>
</evidence>
<comment type="similarity">
    <text evidence="1">Belongs to the bacterial solute-binding protein 5 family.</text>
</comment>
<name>A0ABQ1FVL4_9GAMM</name>
<dbReference type="RefSeq" id="WP_188469301.1">
    <property type="nucleotide sequence ID" value="NZ_BMFZ01000001.1"/>
</dbReference>
<evidence type="ECO:0000313" key="6">
    <source>
        <dbReference type="EMBL" id="GGA30055.1"/>
    </source>
</evidence>
<keyword evidence="2" id="KW-0813">Transport</keyword>
<dbReference type="Pfam" id="PF00496">
    <property type="entry name" value="SBP_bac_5"/>
    <property type="match status" value="1"/>
</dbReference>
<keyword evidence="7" id="KW-1185">Reference proteome</keyword>
<sequence>MCAMKDVNRRQFIAASTVLTGAAMIPWSAKAATPASSSTPAKGQARRGGVLRISVDQAANMLNPHQARVVPEYLLAELLYSGVTRLTQEMKAEADLAESWTPNADLSQWTFTLRSGLTFHDGSSCTAKDVVASLNAILDSKNASSAQHNIGPIKTITATDALTVVITTDGPYADLPVMLAYPAAKIIPASIADGQLARLSKEAIGTGPFKLVSFAPDRLVVVERNPHYYDPKRPYLDRVEVVVYPDVIAEGSALISGDTDLMQAVQSTEFSRLSKSAGVIPLRVPAGQFLNVNMACDVKPFNDVRVRQALALCTDRGAMVDFVANGFGSPGNDTPLNTAYQYFMQEPLKQVNYARAKKLLAEAGYPDGLDITLIASDKPSTRTQLGVALREMAKPAGFRIKVQTMANSTYLDQVWKKGNFYVGFYNMQATADAVFSLLYTSTASWNETRWNNPDFDKAVQSARETVDPAKRAELYGQAQKLMHEQVPSVIPMFFDLLAASRDYVAGYQLNPRGAVFRLDHVWVTDKAPNRKQ</sequence>
<evidence type="ECO:0000313" key="7">
    <source>
        <dbReference type="Proteomes" id="UP000627464"/>
    </source>
</evidence>
<accession>A0ABQ1FVL4</accession>
<evidence type="ECO:0000256" key="2">
    <source>
        <dbReference type="ARBA" id="ARBA00022448"/>
    </source>
</evidence>
<keyword evidence="3 4" id="KW-0732">Signal</keyword>
<proteinExistence type="inferred from homology"/>
<reference evidence="7" key="1">
    <citation type="journal article" date="2019" name="Int. J. Syst. Evol. Microbiol.">
        <title>The Global Catalogue of Microorganisms (GCM) 10K type strain sequencing project: providing services to taxonomists for standard genome sequencing and annotation.</title>
        <authorList>
            <consortium name="The Broad Institute Genomics Platform"/>
            <consortium name="The Broad Institute Genome Sequencing Center for Infectious Disease"/>
            <person name="Wu L."/>
            <person name="Ma J."/>
        </authorList>
    </citation>
    <scope>NUCLEOTIDE SEQUENCE [LARGE SCALE GENOMIC DNA]</scope>
    <source>
        <strain evidence="7">CGMCC 1.12806</strain>
    </source>
</reference>
<feature type="domain" description="Solute-binding protein family 5" evidence="5">
    <location>
        <begin position="93"/>
        <end position="443"/>
    </location>
</feature>
<comment type="caution">
    <text evidence="6">The sequence shown here is derived from an EMBL/GenBank/DDBJ whole genome shotgun (WGS) entry which is preliminary data.</text>
</comment>
<dbReference type="PIRSF" id="PIRSF002741">
    <property type="entry name" value="MppA"/>
    <property type="match status" value="1"/>
</dbReference>
<dbReference type="PANTHER" id="PTHR30290:SF9">
    <property type="entry name" value="OLIGOPEPTIDE-BINDING PROTEIN APPA"/>
    <property type="match status" value="1"/>
</dbReference>
<dbReference type="Proteomes" id="UP000627464">
    <property type="component" value="Unassembled WGS sequence"/>
</dbReference>
<gene>
    <name evidence="6" type="ORF">GCM10011328_00720</name>
</gene>
<evidence type="ECO:0000256" key="1">
    <source>
        <dbReference type="ARBA" id="ARBA00005695"/>
    </source>
</evidence>
<evidence type="ECO:0000256" key="4">
    <source>
        <dbReference type="SAM" id="SignalP"/>
    </source>
</evidence>
<evidence type="ECO:0000256" key="3">
    <source>
        <dbReference type="ARBA" id="ARBA00022729"/>
    </source>
</evidence>
<protein>
    <submittedName>
        <fullName evidence="6">ABC transporter substrate-binding protein</fullName>
    </submittedName>
</protein>
<dbReference type="InterPro" id="IPR030678">
    <property type="entry name" value="Peptide/Ni-bd"/>
</dbReference>
<dbReference type="PANTHER" id="PTHR30290">
    <property type="entry name" value="PERIPLASMIC BINDING COMPONENT OF ABC TRANSPORTER"/>
    <property type="match status" value="1"/>
</dbReference>
<dbReference type="CDD" id="cd08503">
    <property type="entry name" value="PBP2_NikA_DppA_OppA_like_17"/>
    <property type="match status" value="1"/>
</dbReference>
<dbReference type="EMBL" id="BMFZ01000001">
    <property type="protein sequence ID" value="GGA30055.1"/>
    <property type="molecule type" value="Genomic_DNA"/>
</dbReference>
<dbReference type="Gene3D" id="3.90.76.10">
    <property type="entry name" value="Dipeptide-binding Protein, Domain 1"/>
    <property type="match status" value="1"/>
</dbReference>
<dbReference type="SUPFAM" id="SSF53850">
    <property type="entry name" value="Periplasmic binding protein-like II"/>
    <property type="match status" value="1"/>
</dbReference>
<feature type="chain" id="PRO_5045668702" evidence="4">
    <location>
        <begin position="32"/>
        <end position="532"/>
    </location>
</feature>
<dbReference type="Gene3D" id="3.10.105.10">
    <property type="entry name" value="Dipeptide-binding Protein, Domain 3"/>
    <property type="match status" value="1"/>
</dbReference>
<feature type="signal peptide" evidence="4">
    <location>
        <begin position="1"/>
        <end position="31"/>
    </location>
</feature>
<dbReference type="PROSITE" id="PS51318">
    <property type="entry name" value="TAT"/>
    <property type="match status" value="1"/>
</dbReference>
<dbReference type="InterPro" id="IPR000914">
    <property type="entry name" value="SBP_5_dom"/>
</dbReference>